<dbReference type="Pfam" id="PF11917">
    <property type="entry name" value="DUF3435"/>
    <property type="match status" value="2"/>
</dbReference>
<dbReference type="PROSITE" id="PS00028">
    <property type="entry name" value="ZINC_FINGER_C2H2_1"/>
    <property type="match status" value="1"/>
</dbReference>
<proteinExistence type="predicted"/>
<feature type="compositionally biased region" description="Acidic residues" evidence="1">
    <location>
        <begin position="27"/>
        <end position="38"/>
    </location>
</feature>
<dbReference type="InterPro" id="IPR021842">
    <property type="entry name" value="DUF3435"/>
</dbReference>
<evidence type="ECO:0000256" key="1">
    <source>
        <dbReference type="SAM" id="MobiDB-lite"/>
    </source>
</evidence>
<dbReference type="EMBL" id="CP151261">
    <property type="protein sequence ID" value="WZH42138.1"/>
    <property type="molecule type" value="Genomic_DNA"/>
</dbReference>
<name>A0ABZ2WN37_9HYPO</name>
<feature type="compositionally biased region" description="Polar residues" evidence="1">
    <location>
        <begin position="7"/>
        <end position="22"/>
    </location>
</feature>
<protein>
    <submittedName>
        <fullName evidence="3">C2H2-type domain-containing protein</fullName>
    </submittedName>
</protein>
<reference evidence="3 4" key="1">
    <citation type="submission" date="2024-04" db="EMBL/GenBank/DDBJ databases">
        <title>Complete genome sequence of Fusarium acuminatum.</title>
        <authorList>
            <person name="Lan B."/>
        </authorList>
    </citation>
    <scope>NUCLEOTIDE SEQUENCE [LARGE SCALE GENOMIC DNA]</scope>
    <source>
        <strain evidence="3">1A</strain>
    </source>
</reference>
<organism evidence="3 4">
    <name type="scientific">Fusarium acuminatum</name>
    <dbReference type="NCBI Taxonomy" id="5515"/>
    <lineage>
        <taxon>Eukaryota</taxon>
        <taxon>Fungi</taxon>
        <taxon>Dikarya</taxon>
        <taxon>Ascomycota</taxon>
        <taxon>Pezizomycotina</taxon>
        <taxon>Sordariomycetes</taxon>
        <taxon>Hypocreomycetidae</taxon>
        <taxon>Hypocreales</taxon>
        <taxon>Nectriaceae</taxon>
        <taxon>Fusarium</taxon>
        <taxon>Fusarium tricinctum species complex</taxon>
    </lineage>
</organism>
<accession>A0ABZ2WN37</accession>
<feature type="region of interest" description="Disordered" evidence="1">
    <location>
        <begin position="429"/>
        <end position="456"/>
    </location>
</feature>
<sequence>MHRGSGTYFSNNLSGSLSSQDNGIVFDSDEYQPSDMDTDPTNNSDAGFDSDLEDACPPSVFDTNEHQPSDMETDLTSQSDAESESESDVGNLSPDYFLQIEVESDDDADQTAFSAATLKQLDGIERRWKAYVLYKLTKKHDLTAQRRENRCMTIENLEKQAKTTISTTKKKFRIGEHRIYALLFLLLIAPSGSRPQALLLLRYGDLELSLARDPEGGPHRILIRFKLCFTKTFLGEKEMKHYLGRVVSVDTMAVVRRTKQQDALMRQACSIGYSASTRRPTHLTPEQSAAVDDNPEIQKLLHQRQELRKVAKGSPKAREKTERITKALQSLRVKLRRELKQQYRQGWSRKQAVVDIERQIAGQTFEEQPVSLSDEGSYSAQEQHPAQKRLFEALTAPVADTFEGDHQRRNNAILAVMAYCPVQESPLPRTRNQAKVKKDSSPLMPKTTSKEPEPINDIGTAITSVFVKNRDERSRRCFLCIGRATTLQPSDPAIERLINPFYSSGDLSKHFRRHHLSNLQPNEKLYCRLCDETLDHKMHLQNHAETVHGTVSYGG</sequence>
<feature type="domain" description="C2H2-type" evidence="2">
    <location>
        <begin position="527"/>
        <end position="548"/>
    </location>
</feature>
<keyword evidence="4" id="KW-1185">Reference proteome</keyword>
<evidence type="ECO:0000313" key="4">
    <source>
        <dbReference type="Proteomes" id="UP001489902"/>
    </source>
</evidence>
<feature type="region of interest" description="Disordered" evidence="1">
    <location>
        <begin position="1"/>
        <end position="92"/>
    </location>
</feature>
<dbReference type="PANTHER" id="PTHR37535">
    <property type="entry name" value="FLUG DOMAIN PROTEIN"/>
    <property type="match status" value="1"/>
</dbReference>
<dbReference type="Proteomes" id="UP001489902">
    <property type="component" value="Chromosome 2"/>
</dbReference>
<dbReference type="PANTHER" id="PTHR37535:SF2">
    <property type="entry name" value="FINGER DOMAIN PROTEIN, PUTATIVE (AFU_ORTHOLOGUE AFUA_6G09300)-RELATED"/>
    <property type="match status" value="1"/>
</dbReference>
<gene>
    <name evidence="3" type="ORF">QYS62_003128</name>
</gene>
<dbReference type="InterPro" id="IPR013087">
    <property type="entry name" value="Znf_C2H2_type"/>
</dbReference>
<evidence type="ECO:0000313" key="3">
    <source>
        <dbReference type="EMBL" id="WZH42138.1"/>
    </source>
</evidence>
<evidence type="ECO:0000259" key="2">
    <source>
        <dbReference type="PROSITE" id="PS00028"/>
    </source>
</evidence>